<comment type="catalytic activity">
    <reaction evidence="7">
        <text>UDP-N-acetyl-alpha-D-muramoyl-L-alanine + D-glutamate + ATP = UDP-N-acetyl-alpha-D-muramoyl-L-alanyl-D-glutamate + ADP + phosphate + H(+)</text>
        <dbReference type="Rhea" id="RHEA:16429"/>
        <dbReference type="ChEBI" id="CHEBI:15378"/>
        <dbReference type="ChEBI" id="CHEBI:29986"/>
        <dbReference type="ChEBI" id="CHEBI:30616"/>
        <dbReference type="ChEBI" id="CHEBI:43474"/>
        <dbReference type="ChEBI" id="CHEBI:83898"/>
        <dbReference type="ChEBI" id="CHEBI:83900"/>
        <dbReference type="ChEBI" id="CHEBI:456216"/>
        <dbReference type="EC" id="6.3.2.9"/>
    </reaction>
</comment>
<dbReference type="EC" id="6.3.2.9" evidence="7"/>
<feature type="compositionally biased region" description="Polar residues" evidence="8">
    <location>
        <begin position="190"/>
        <end position="206"/>
    </location>
</feature>
<dbReference type="GO" id="GO:0005524">
    <property type="term" value="F:ATP binding"/>
    <property type="evidence" value="ECO:0007669"/>
    <property type="project" value="UniProtKB-UniRule"/>
</dbReference>
<evidence type="ECO:0000259" key="9">
    <source>
        <dbReference type="Pfam" id="PF08245"/>
    </source>
</evidence>
<feature type="domain" description="Mur ligase central" evidence="9">
    <location>
        <begin position="230"/>
        <end position="365"/>
    </location>
</feature>
<dbReference type="GO" id="GO:0008764">
    <property type="term" value="F:UDP-N-acetylmuramoylalanine-D-glutamate ligase activity"/>
    <property type="evidence" value="ECO:0007669"/>
    <property type="project" value="UniProtKB-UniRule"/>
</dbReference>
<feature type="region of interest" description="Disordered" evidence="8">
    <location>
        <begin position="168"/>
        <end position="222"/>
    </location>
</feature>
<keyword evidence="3 7" id="KW-0963">Cytoplasm</keyword>
<dbReference type="GO" id="GO:0009252">
    <property type="term" value="P:peptidoglycan biosynthetic process"/>
    <property type="evidence" value="ECO:0007669"/>
    <property type="project" value="UniProtKB-UniRule"/>
</dbReference>
<keyword evidence="11" id="KW-1185">Reference proteome</keyword>
<dbReference type="InterPro" id="IPR036615">
    <property type="entry name" value="Mur_ligase_C_dom_sf"/>
</dbReference>
<gene>
    <name evidence="7 10" type="primary">murD</name>
    <name evidence="10" type="ORF">PI95_018595</name>
</gene>
<evidence type="ECO:0000256" key="2">
    <source>
        <dbReference type="ARBA" id="ARBA00004752"/>
    </source>
</evidence>
<keyword evidence="6 7" id="KW-0067">ATP-binding</keyword>
<dbReference type="SUPFAM" id="SSF51984">
    <property type="entry name" value="MurCD N-terminal domain"/>
    <property type="match status" value="1"/>
</dbReference>
<protein>
    <recommendedName>
        <fullName evidence="7">UDP-N-acetylmuramoylalanine--D-glutamate ligase</fullName>
        <ecNumber evidence="7">6.3.2.9</ecNumber>
    </recommendedName>
    <alternativeName>
        <fullName evidence="7">D-glutamic acid-adding enzyme</fullName>
    </alternativeName>
    <alternativeName>
        <fullName evidence="7">UDP-N-acetylmuramoyl-L-alanyl-D-glutamate synthetase</fullName>
    </alternativeName>
</protein>
<dbReference type="GO" id="GO:0005737">
    <property type="term" value="C:cytoplasm"/>
    <property type="evidence" value="ECO:0007669"/>
    <property type="project" value="UniProtKB-SubCell"/>
</dbReference>
<evidence type="ECO:0000256" key="5">
    <source>
        <dbReference type="ARBA" id="ARBA00022741"/>
    </source>
</evidence>
<keyword evidence="4 7" id="KW-0436">Ligase</keyword>
<comment type="subcellular location">
    <subcellularLocation>
        <location evidence="1 7">Cytoplasm</location>
    </subcellularLocation>
</comment>
<dbReference type="InterPro" id="IPR005762">
    <property type="entry name" value="MurD"/>
</dbReference>
<comment type="function">
    <text evidence="7">Cell wall formation. Catalyzes the addition of glutamate to the nucleotide precursor UDP-N-acetylmuramoyl-L-alanine (UMA).</text>
</comment>
<dbReference type="Gene3D" id="3.40.50.720">
    <property type="entry name" value="NAD(P)-binding Rossmann-like Domain"/>
    <property type="match status" value="1"/>
</dbReference>
<keyword evidence="7" id="KW-0132">Cell division</keyword>
<feature type="binding site" evidence="7">
    <location>
        <begin position="122"/>
        <end position="128"/>
    </location>
    <ligand>
        <name>ATP</name>
        <dbReference type="ChEBI" id="CHEBI:30616"/>
    </ligand>
</feature>
<evidence type="ECO:0000256" key="4">
    <source>
        <dbReference type="ARBA" id="ARBA00022598"/>
    </source>
</evidence>
<dbReference type="RefSeq" id="WP_039752286.1">
    <property type="nucleotide sequence ID" value="NZ_JTCM02000043.1"/>
</dbReference>
<dbReference type="Pfam" id="PF21799">
    <property type="entry name" value="MurD-like_N"/>
    <property type="match status" value="1"/>
</dbReference>
<evidence type="ECO:0000313" key="10">
    <source>
        <dbReference type="EMBL" id="NEU74513.1"/>
    </source>
</evidence>
<dbReference type="PANTHER" id="PTHR43692:SF1">
    <property type="entry name" value="UDP-N-ACETYLMURAMOYLALANINE--D-GLUTAMATE LIGASE"/>
    <property type="match status" value="1"/>
</dbReference>
<sequence length="538" mass="57693">MSKAHVIGFGKSGVAAARLLKKEGWEVVLSDSANADILASRNTSENFLHQQQELTTLGITVKLGYSLDLNDADLPQLIVVSPGVPWDIPLLVKARELGIETIGEMELAWRHLQTIPWVGITGTNGKTTTTALTAAIFQAAGFNAPACGNIGLAACEVALSQDGGVGEWGVGGQGGQGRQGGQGGQGELATPNSPLLTPNSSLATPNSPLPTPHFQLPTPHSPLPTPHSPIDWVIAEFSSYQIESSNTVAPRIGVWTTFTPDHLARHKTLENYYNIKAKLLRQSQLQVFNGDDAYLSKVGASQWSDAYWTSVKGKDYLIGEKGFYIEDGWVVELNNSAPERIVEVSALRMVGEHNQQNLLMSVAAARLAGIEKDAISGAIREFPGVPHRLEHICTWENIDFINDSKATNYDAAEVGLASVQSPVILIAGGEAKAGDDTAWLAKIKVKAAVVLLIGSAAESFAKRLEQVGYTNYEIVETMENAVKRSPSLALTYQASVVLLSPACASFDQYPNFEARGDDFRALCFKWVGSGEWGVGSGE</sequence>
<dbReference type="GO" id="GO:0071555">
    <property type="term" value="P:cell wall organization"/>
    <property type="evidence" value="ECO:0007669"/>
    <property type="project" value="UniProtKB-KW"/>
</dbReference>
<comment type="similarity">
    <text evidence="7">Belongs to the MurCDEF family.</text>
</comment>
<dbReference type="Gene3D" id="3.90.190.20">
    <property type="entry name" value="Mur ligase, C-terminal domain"/>
    <property type="match status" value="1"/>
</dbReference>
<evidence type="ECO:0000313" key="11">
    <source>
        <dbReference type="Proteomes" id="UP000031549"/>
    </source>
</evidence>
<feature type="compositionally biased region" description="Gly residues" evidence="8">
    <location>
        <begin position="168"/>
        <end position="186"/>
    </location>
</feature>
<comment type="caution">
    <text evidence="10">The sequence shown here is derived from an EMBL/GenBank/DDBJ whole genome shotgun (WGS) entry which is preliminary data.</text>
</comment>
<dbReference type="NCBIfam" id="TIGR01087">
    <property type="entry name" value="murD"/>
    <property type="match status" value="1"/>
</dbReference>
<accession>A0A846HBT7</accession>
<dbReference type="Gene3D" id="3.40.1190.10">
    <property type="entry name" value="Mur-like, catalytic domain"/>
    <property type="match status" value="1"/>
</dbReference>
<keyword evidence="7" id="KW-0961">Cell wall biogenesis/degradation</keyword>
<evidence type="ECO:0000256" key="7">
    <source>
        <dbReference type="HAMAP-Rule" id="MF_00639"/>
    </source>
</evidence>
<comment type="pathway">
    <text evidence="2 7">Cell wall biogenesis; peptidoglycan biosynthesis.</text>
</comment>
<dbReference type="GO" id="GO:0008360">
    <property type="term" value="P:regulation of cell shape"/>
    <property type="evidence" value="ECO:0007669"/>
    <property type="project" value="UniProtKB-KW"/>
</dbReference>
<dbReference type="HAMAP" id="MF_00639">
    <property type="entry name" value="MurD"/>
    <property type="match status" value="1"/>
</dbReference>
<name>A0A846HBT7_9CYAN</name>
<evidence type="ECO:0000256" key="3">
    <source>
        <dbReference type="ARBA" id="ARBA00022490"/>
    </source>
</evidence>
<dbReference type="SUPFAM" id="SSF53244">
    <property type="entry name" value="MurD-like peptide ligases, peptide-binding domain"/>
    <property type="match status" value="1"/>
</dbReference>
<dbReference type="GO" id="GO:0051301">
    <property type="term" value="P:cell division"/>
    <property type="evidence" value="ECO:0007669"/>
    <property type="project" value="UniProtKB-KW"/>
</dbReference>
<dbReference type="EMBL" id="JTCM02000043">
    <property type="protein sequence ID" value="NEU74513.1"/>
    <property type="molecule type" value="Genomic_DNA"/>
</dbReference>
<dbReference type="InterPro" id="IPR013221">
    <property type="entry name" value="Mur_ligase_cen"/>
</dbReference>
<evidence type="ECO:0000256" key="6">
    <source>
        <dbReference type="ARBA" id="ARBA00022840"/>
    </source>
</evidence>
<keyword evidence="5 7" id="KW-0547">Nucleotide-binding</keyword>
<proteinExistence type="inferred from homology"/>
<dbReference type="AlphaFoldDB" id="A0A846HBT7"/>
<evidence type="ECO:0000256" key="8">
    <source>
        <dbReference type="SAM" id="MobiDB-lite"/>
    </source>
</evidence>
<dbReference type="SUPFAM" id="SSF53623">
    <property type="entry name" value="MurD-like peptide ligases, catalytic domain"/>
    <property type="match status" value="1"/>
</dbReference>
<reference evidence="10 11" key="1">
    <citation type="journal article" date="2015" name="Genome Announc.">
        <title>Draft Genome Sequence of Cyanobacterium Hassallia byssoidea Strain VB512170, Isolated from Monuments in India.</title>
        <authorList>
            <person name="Singh D."/>
            <person name="Chandrababunaidu M.M."/>
            <person name="Panda A."/>
            <person name="Sen D."/>
            <person name="Bhattacharyya S."/>
            <person name="Adhikary S.P."/>
            <person name="Tripathy S."/>
        </authorList>
    </citation>
    <scope>NUCLEOTIDE SEQUENCE [LARGE SCALE GENOMIC DNA]</scope>
    <source>
        <strain evidence="10 11">VB512170</strain>
    </source>
</reference>
<dbReference type="Pfam" id="PF08245">
    <property type="entry name" value="Mur_ligase_M"/>
    <property type="match status" value="1"/>
</dbReference>
<keyword evidence="7" id="KW-0131">Cell cycle</keyword>
<dbReference type="UniPathway" id="UPA00219"/>
<dbReference type="PANTHER" id="PTHR43692">
    <property type="entry name" value="UDP-N-ACETYLMURAMOYLALANINE--D-GLUTAMATE LIGASE"/>
    <property type="match status" value="1"/>
</dbReference>
<keyword evidence="7" id="KW-0573">Peptidoglycan synthesis</keyword>
<dbReference type="Proteomes" id="UP000031549">
    <property type="component" value="Unassembled WGS sequence"/>
</dbReference>
<dbReference type="InterPro" id="IPR036565">
    <property type="entry name" value="Mur-like_cat_sf"/>
</dbReference>
<evidence type="ECO:0000256" key="1">
    <source>
        <dbReference type="ARBA" id="ARBA00004496"/>
    </source>
</evidence>
<keyword evidence="7" id="KW-0133">Cell shape</keyword>
<organism evidence="10 11">
    <name type="scientific">Hassallia byssoidea VB512170</name>
    <dbReference type="NCBI Taxonomy" id="1304833"/>
    <lineage>
        <taxon>Bacteria</taxon>
        <taxon>Bacillati</taxon>
        <taxon>Cyanobacteriota</taxon>
        <taxon>Cyanophyceae</taxon>
        <taxon>Nostocales</taxon>
        <taxon>Tolypothrichaceae</taxon>
        <taxon>Hassallia</taxon>
    </lineage>
</organism>